<reference evidence="2 3" key="1">
    <citation type="journal article" date="2010" name="Proc. Natl. Acad. Sci. U.S.A.">
        <title>Insights into evolution of multicellular fungi from the assembled chromosomes of the mushroom Coprinopsis cinerea (Coprinus cinereus).</title>
        <authorList>
            <person name="Stajich J.E."/>
            <person name="Wilke S.K."/>
            <person name="Ahren D."/>
            <person name="Au C.H."/>
            <person name="Birren B.W."/>
            <person name="Borodovsky M."/>
            <person name="Burns C."/>
            <person name="Canback B."/>
            <person name="Casselton L.A."/>
            <person name="Cheng C.K."/>
            <person name="Deng J."/>
            <person name="Dietrich F.S."/>
            <person name="Fargo D.C."/>
            <person name="Farman M.L."/>
            <person name="Gathman A.C."/>
            <person name="Goldberg J."/>
            <person name="Guigo R."/>
            <person name="Hoegger P.J."/>
            <person name="Hooker J.B."/>
            <person name="Huggins A."/>
            <person name="James T.Y."/>
            <person name="Kamada T."/>
            <person name="Kilaru S."/>
            <person name="Kodira C."/>
            <person name="Kues U."/>
            <person name="Kupfer D."/>
            <person name="Kwan H.S."/>
            <person name="Lomsadze A."/>
            <person name="Li W."/>
            <person name="Lilly W.W."/>
            <person name="Ma L.J."/>
            <person name="Mackey A.J."/>
            <person name="Manning G."/>
            <person name="Martin F."/>
            <person name="Muraguchi H."/>
            <person name="Natvig D.O."/>
            <person name="Palmerini H."/>
            <person name="Ramesh M.A."/>
            <person name="Rehmeyer C.J."/>
            <person name="Roe B.A."/>
            <person name="Shenoy N."/>
            <person name="Stanke M."/>
            <person name="Ter-Hovhannisyan V."/>
            <person name="Tunlid A."/>
            <person name="Velagapudi R."/>
            <person name="Vision T.J."/>
            <person name="Zeng Q."/>
            <person name="Zolan M.E."/>
            <person name="Pukkila P.J."/>
        </authorList>
    </citation>
    <scope>NUCLEOTIDE SEQUENCE [LARGE SCALE GENOMIC DNA]</scope>
    <source>
        <strain evidence="3">Okayama-7 / 130 / ATCC MYA-4618 / FGSC 9003</strain>
    </source>
</reference>
<dbReference type="OrthoDB" id="5419162at2759"/>
<evidence type="ECO:0000313" key="2">
    <source>
        <dbReference type="EMBL" id="EAU83798.2"/>
    </source>
</evidence>
<accession>A8P181</accession>
<keyword evidence="3" id="KW-1185">Reference proteome</keyword>
<feature type="region of interest" description="Disordered" evidence="1">
    <location>
        <begin position="1"/>
        <end position="122"/>
    </location>
</feature>
<protein>
    <recommendedName>
        <fullName evidence="4">Conidiation-specific protein 6</fullName>
    </recommendedName>
</protein>
<dbReference type="AlphaFoldDB" id="A8P181"/>
<proteinExistence type="predicted"/>
<feature type="compositionally biased region" description="Basic and acidic residues" evidence="1">
    <location>
        <begin position="105"/>
        <end position="122"/>
    </location>
</feature>
<dbReference type="RefSeq" id="XP_001838043.2">
    <property type="nucleotide sequence ID" value="XM_001837991.2"/>
</dbReference>
<dbReference type="InterPro" id="IPR018824">
    <property type="entry name" value="Conidiation-specific_6"/>
</dbReference>
<dbReference type="EMBL" id="AACS02000006">
    <property type="protein sequence ID" value="EAU83798.2"/>
    <property type="molecule type" value="Genomic_DNA"/>
</dbReference>
<evidence type="ECO:0008006" key="4">
    <source>
        <dbReference type="Google" id="ProtNLM"/>
    </source>
</evidence>
<feature type="compositionally biased region" description="Basic and acidic residues" evidence="1">
    <location>
        <begin position="19"/>
        <end position="29"/>
    </location>
</feature>
<dbReference type="GeneID" id="6014612"/>
<sequence length="122" mass="12998">MSDPVYGQGVEPDNVWPARDTEFKPDSDVGSKPTHVQGDPPAANVRRSGKGEYVGMDSHTPADDDDYDNIGRSGGAANVEGDSLGAGEPGRVRGGYKATLSNPRVSKEAKEHAKEVLEKNEF</sequence>
<evidence type="ECO:0000313" key="3">
    <source>
        <dbReference type="Proteomes" id="UP000001861"/>
    </source>
</evidence>
<evidence type="ECO:0000256" key="1">
    <source>
        <dbReference type="SAM" id="MobiDB-lite"/>
    </source>
</evidence>
<dbReference type="VEuPathDB" id="FungiDB:CC1G_07533"/>
<dbReference type="InParanoid" id="A8P181"/>
<name>A8P181_COPC7</name>
<dbReference type="KEGG" id="cci:CC1G_07533"/>
<dbReference type="Proteomes" id="UP000001861">
    <property type="component" value="Unassembled WGS sequence"/>
</dbReference>
<dbReference type="HOGENOM" id="CLU_2026607_0_0_1"/>
<gene>
    <name evidence="2" type="ORF">CC1G_07533</name>
</gene>
<organism evidence="2 3">
    <name type="scientific">Coprinopsis cinerea (strain Okayama-7 / 130 / ATCC MYA-4618 / FGSC 9003)</name>
    <name type="common">Inky cap fungus</name>
    <name type="synonym">Hormographiella aspergillata</name>
    <dbReference type="NCBI Taxonomy" id="240176"/>
    <lineage>
        <taxon>Eukaryota</taxon>
        <taxon>Fungi</taxon>
        <taxon>Dikarya</taxon>
        <taxon>Basidiomycota</taxon>
        <taxon>Agaricomycotina</taxon>
        <taxon>Agaricomycetes</taxon>
        <taxon>Agaricomycetidae</taxon>
        <taxon>Agaricales</taxon>
        <taxon>Agaricineae</taxon>
        <taxon>Psathyrellaceae</taxon>
        <taxon>Coprinopsis</taxon>
    </lineage>
</organism>
<dbReference type="Pfam" id="PF10346">
    <property type="entry name" value="Con-6"/>
    <property type="match status" value="1"/>
</dbReference>
<comment type="caution">
    <text evidence="2">The sequence shown here is derived from an EMBL/GenBank/DDBJ whole genome shotgun (WGS) entry which is preliminary data.</text>
</comment>